<name>A0A1R4GCI4_9MICO</name>
<feature type="transmembrane region" description="Helical" evidence="1">
    <location>
        <begin position="52"/>
        <end position="73"/>
    </location>
</feature>
<dbReference type="AlphaFoldDB" id="A0A1R4GCI4"/>
<evidence type="ECO:0000256" key="1">
    <source>
        <dbReference type="SAM" id="Phobius"/>
    </source>
</evidence>
<evidence type="ECO:0000313" key="2">
    <source>
        <dbReference type="EMBL" id="SJM65910.1"/>
    </source>
</evidence>
<protein>
    <submittedName>
        <fullName evidence="2">Uncharacterized protein</fullName>
    </submittedName>
</protein>
<proteinExistence type="predicted"/>
<organism evidence="2 3">
    <name type="scientific">Agrococcus casei LMG 22410</name>
    <dbReference type="NCBI Taxonomy" id="1255656"/>
    <lineage>
        <taxon>Bacteria</taxon>
        <taxon>Bacillati</taxon>
        <taxon>Actinomycetota</taxon>
        <taxon>Actinomycetes</taxon>
        <taxon>Micrococcales</taxon>
        <taxon>Microbacteriaceae</taxon>
        <taxon>Agrococcus</taxon>
    </lineage>
</organism>
<feature type="transmembrane region" description="Helical" evidence="1">
    <location>
        <begin position="12"/>
        <end position="32"/>
    </location>
</feature>
<reference evidence="2 3" key="1">
    <citation type="submission" date="2017-02" db="EMBL/GenBank/DDBJ databases">
        <authorList>
            <person name="Peterson S.W."/>
        </authorList>
    </citation>
    <scope>NUCLEOTIDE SEQUENCE [LARGE SCALE GENOMIC DNA]</scope>
    <source>
        <strain evidence="2 3">LMG 22410</strain>
    </source>
</reference>
<sequence>MTGHDRFQQVTSWVLIAAVILTIVGFAMTLLYSAFADSVAFFDSFAFEYSAALPFLCLPLAAIALVLIVVSSARQKSKQRR</sequence>
<accession>A0A1R4GCI4</accession>
<keyword evidence="3" id="KW-1185">Reference proteome</keyword>
<dbReference type="Proteomes" id="UP000195787">
    <property type="component" value="Unassembled WGS sequence"/>
</dbReference>
<keyword evidence="1" id="KW-0472">Membrane</keyword>
<gene>
    <name evidence="2" type="ORF">CZ674_10885</name>
</gene>
<keyword evidence="1" id="KW-0812">Transmembrane</keyword>
<dbReference type="EMBL" id="FUHU01000043">
    <property type="protein sequence ID" value="SJM65910.1"/>
    <property type="molecule type" value="Genomic_DNA"/>
</dbReference>
<keyword evidence="1" id="KW-1133">Transmembrane helix</keyword>
<evidence type="ECO:0000313" key="3">
    <source>
        <dbReference type="Proteomes" id="UP000195787"/>
    </source>
</evidence>